<dbReference type="SMART" id="SM00283">
    <property type="entry name" value="MA"/>
    <property type="match status" value="1"/>
</dbReference>
<dbReference type="Gene3D" id="6.10.340.10">
    <property type="match status" value="1"/>
</dbReference>
<evidence type="ECO:0000259" key="5">
    <source>
        <dbReference type="PROSITE" id="PS50111"/>
    </source>
</evidence>
<dbReference type="CDD" id="cd06225">
    <property type="entry name" value="HAMP"/>
    <property type="match status" value="1"/>
</dbReference>
<feature type="domain" description="HAMP" evidence="6">
    <location>
        <begin position="208"/>
        <end position="260"/>
    </location>
</feature>
<dbReference type="InterPro" id="IPR004090">
    <property type="entry name" value="Chemotax_Me-accpt_rcpt"/>
</dbReference>
<dbReference type="RefSeq" id="WP_268059897.1">
    <property type="nucleotide sequence ID" value="NZ_JAPQFJ010000002.1"/>
</dbReference>
<dbReference type="InterPro" id="IPR004089">
    <property type="entry name" value="MCPsignal_dom"/>
</dbReference>
<keyword evidence="4" id="KW-0472">Membrane</keyword>
<dbReference type="Gene3D" id="1.10.287.950">
    <property type="entry name" value="Methyl-accepting chemotaxis protein"/>
    <property type="match status" value="1"/>
</dbReference>
<dbReference type="EMBL" id="JAPQFJ010000002">
    <property type="protein sequence ID" value="MCY6957517.1"/>
    <property type="molecule type" value="Genomic_DNA"/>
</dbReference>
<dbReference type="Pfam" id="PF00015">
    <property type="entry name" value="MCPsignal"/>
    <property type="match status" value="1"/>
</dbReference>
<protein>
    <submittedName>
        <fullName evidence="7">Methyl-accepting chemotaxis protein</fullName>
    </submittedName>
</protein>
<evidence type="ECO:0000256" key="3">
    <source>
        <dbReference type="PROSITE-ProRule" id="PRU00284"/>
    </source>
</evidence>
<keyword evidence="4" id="KW-1133">Transmembrane helix</keyword>
<reference evidence="7" key="1">
    <citation type="submission" date="2022-12" db="EMBL/GenBank/DDBJ databases">
        <title>Clostridium sp. nov., isolated from industrial wastewater.</title>
        <authorList>
            <person name="Jiayan W."/>
        </authorList>
    </citation>
    <scope>NUCLEOTIDE SEQUENCE</scope>
    <source>
        <strain evidence="7">ZC22-4</strain>
    </source>
</reference>
<dbReference type="Pfam" id="PF12729">
    <property type="entry name" value="4HB_MCP_1"/>
    <property type="match status" value="1"/>
</dbReference>
<name>A0ABT4D5F7_9CLOT</name>
<keyword evidence="1 3" id="KW-0807">Transducer</keyword>
<proteinExistence type="inferred from homology"/>
<dbReference type="PANTHER" id="PTHR32089">
    <property type="entry name" value="METHYL-ACCEPTING CHEMOTAXIS PROTEIN MCPB"/>
    <property type="match status" value="1"/>
</dbReference>
<evidence type="ECO:0000256" key="4">
    <source>
        <dbReference type="SAM" id="Phobius"/>
    </source>
</evidence>
<comment type="similarity">
    <text evidence="2">Belongs to the methyl-accepting chemotaxis (MCP) protein family.</text>
</comment>
<feature type="domain" description="Methyl-accepting transducer" evidence="5">
    <location>
        <begin position="279"/>
        <end position="543"/>
    </location>
</feature>
<dbReference type="InterPro" id="IPR003660">
    <property type="entry name" value="HAMP_dom"/>
</dbReference>
<organism evidence="7 8">
    <name type="scientific">Clostridium brassicae</name>
    <dbReference type="NCBI Taxonomy" id="2999072"/>
    <lineage>
        <taxon>Bacteria</taxon>
        <taxon>Bacillati</taxon>
        <taxon>Bacillota</taxon>
        <taxon>Clostridia</taxon>
        <taxon>Eubacteriales</taxon>
        <taxon>Clostridiaceae</taxon>
        <taxon>Clostridium</taxon>
    </lineage>
</organism>
<dbReference type="PRINTS" id="PR00260">
    <property type="entry name" value="CHEMTRNSDUCR"/>
</dbReference>
<dbReference type="SMART" id="SM00304">
    <property type="entry name" value="HAMP"/>
    <property type="match status" value="1"/>
</dbReference>
<sequence>MFKKFKNVRIVTNIIIIVIIAGILSSLIAAIGFREMGKIKDNMMTMYENKLVPITDSTSIRADFLNIRVLINEALKNYNSTHDTGISDYDARIAKRLQNYESNELDEVEAKEIENFKNDYAEYMNTWKKVRDTLIKRQTIEQKESENFKNLGVKIEASLKQLKDHDLEVAKQLNEQSVNLYNTGIRLFIIVFAVGLGILLFISYYIIKAIKRETKQMTETLDIISSGDFTVNIEVDSRNEFGMMKKSLNNTVEDISKILYMVKEKSVNMDEDSSKLSNISEEMASSSENVTNAIQDVAQGTGSQAEDLVEITNILNDFSVELHNVAEAIAEVDLKSKQIQGIADESNNNMKKLMNSIKQSAQSFDSFVSRILNFGQNVDKIDEITNVINGIADQTNLLALNAAIEAARAGEAGKGFAVVADEIRKLAEQSKASSQNINLLINTISSDTSIIIKTTEVMDEELSNQDTIVNTAIGSFNDIISQLENINPKIEQANNLFINTGKNNRTILEKIENTSAIAEEVSASAEEIAASSEEMNASTEEVASTAQSLRDITREMLDVVNVFKL</sequence>
<dbReference type="PANTHER" id="PTHR32089:SF112">
    <property type="entry name" value="LYSOZYME-LIKE PROTEIN-RELATED"/>
    <property type="match status" value="1"/>
</dbReference>
<dbReference type="Pfam" id="PF00672">
    <property type="entry name" value="HAMP"/>
    <property type="match status" value="1"/>
</dbReference>
<dbReference type="SUPFAM" id="SSF58104">
    <property type="entry name" value="Methyl-accepting chemotaxis protein (MCP) signaling domain"/>
    <property type="match status" value="1"/>
</dbReference>
<evidence type="ECO:0000256" key="1">
    <source>
        <dbReference type="ARBA" id="ARBA00023224"/>
    </source>
</evidence>
<evidence type="ECO:0000256" key="2">
    <source>
        <dbReference type="ARBA" id="ARBA00029447"/>
    </source>
</evidence>
<dbReference type="InterPro" id="IPR024478">
    <property type="entry name" value="HlyB_4HB_MCP"/>
</dbReference>
<dbReference type="PROSITE" id="PS50111">
    <property type="entry name" value="CHEMOTAXIS_TRANSDUC_2"/>
    <property type="match status" value="1"/>
</dbReference>
<dbReference type="PROSITE" id="PS50885">
    <property type="entry name" value="HAMP"/>
    <property type="match status" value="1"/>
</dbReference>
<accession>A0ABT4D5F7</accession>
<gene>
    <name evidence="7" type="ORF">OW729_02725</name>
</gene>
<comment type="caution">
    <text evidence="7">The sequence shown here is derived from an EMBL/GenBank/DDBJ whole genome shotgun (WGS) entry which is preliminary data.</text>
</comment>
<feature type="transmembrane region" description="Helical" evidence="4">
    <location>
        <begin position="185"/>
        <end position="207"/>
    </location>
</feature>
<feature type="transmembrane region" description="Helical" evidence="4">
    <location>
        <begin position="12"/>
        <end position="33"/>
    </location>
</feature>
<keyword evidence="4" id="KW-0812">Transmembrane</keyword>
<evidence type="ECO:0000313" key="7">
    <source>
        <dbReference type="EMBL" id="MCY6957517.1"/>
    </source>
</evidence>
<evidence type="ECO:0000259" key="6">
    <source>
        <dbReference type="PROSITE" id="PS50885"/>
    </source>
</evidence>
<evidence type="ECO:0000313" key="8">
    <source>
        <dbReference type="Proteomes" id="UP001144612"/>
    </source>
</evidence>
<dbReference type="Proteomes" id="UP001144612">
    <property type="component" value="Unassembled WGS sequence"/>
</dbReference>
<keyword evidence="8" id="KW-1185">Reference proteome</keyword>